<dbReference type="InterPro" id="IPR039366">
    <property type="entry name" value="Pilotin"/>
</dbReference>
<protein>
    <submittedName>
        <fullName evidence="2">Lipoprotein-related protein</fullName>
    </submittedName>
</protein>
<dbReference type="PANTHER" id="PTHR38013:SF1">
    <property type="entry name" value="GLYCOPROTEIN_POLYSACCHARIDE METABOLISM"/>
    <property type="match status" value="1"/>
</dbReference>
<evidence type="ECO:0000256" key="1">
    <source>
        <dbReference type="SAM" id="SignalP"/>
    </source>
</evidence>
<gene>
    <name evidence="2" type="ORF">C942_02560</name>
</gene>
<proteinExistence type="predicted"/>
<name>L8JAA2_9GAMM</name>
<dbReference type="PROSITE" id="PS51257">
    <property type="entry name" value="PROKAR_LIPOPROTEIN"/>
    <property type="match status" value="1"/>
</dbReference>
<keyword evidence="2" id="KW-0449">Lipoprotein</keyword>
<organism evidence="2 3">
    <name type="scientific">Photobacterium marinum</name>
    <dbReference type="NCBI Taxonomy" id="1056511"/>
    <lineage>
        <taxon>Bacteria</taxon>
        <taxon>Pseudomonadati</taxon>
        <taxon>Pseudomonadota</taxon>
        <taxon>Gammaproteobacteria</taxon>
        <taxon>Vibrionales</taxon>
        <taxon>Vibrionaceae</taxon>
        <taxon>Photobacterium</taxon>
    </lineage>
</organism>
<keyword evidence="3" id="KW-1185">Reference proteome</keyword>
<feature type="signal peptide" evidence="1">
    <location>
        <begin position="1"/>
        <end position="19"/>
    </location>
</feature>
<keyword evidence="1" id="KW-0732">Signal</keyword>
<dbReference type="Proteomes" id="UP000011134">
    <property type="component" value="Unassembled WGS sequence"/>
</dbReference>
<evidence type="ECO:0000313" key="2">
    <source>
        <dbReference type="EMBL" id="ELR64382.1"/>
    </source>
</evidence>
<comment type="caution">
    <text evidence="2">The sequence shown here is derived from an EMBL/GenBank/DDBJ whole genome shotgun (WGS) entry which is preliminary data.</text>
</comment>
<dbReference type="PATRIC" id="fig|1056511.3.peg.3633"/>
<reference evidence="2 3" key="1">
    <citation type="submission" date="2012-12" db="EMBL/GenBank/DDBJ databases">
        <title>Genome Assembly of Photobacterium sp. AK15.</title>
        <authorList>
            <person name="Khatri I."/>
            <person name="Vaidya B."/>
            <person name="Srinivas T.N.R."/>
            <person name="Subramanian S."/>
            <person name="Pinnaka A."/>
        </authorList>
    </citation>
    <scope>NUCLEOTIDE SEQUENCE [LARGE SCALE GENOMIC DNA]</scope>
    <source>
        <strain evidence="2 3">AK15</strain>
    </source>
</reference>
<dbReference type="PANTHER" id="PTHR38013">
    <property type="entry name" value="GLYCOPROTEIN/POLYSACCHARIDE METABOLISM"/>
    <property type="match status" value="1"/>
</dbReference>
<dbReference type="OrthoDB" id="5348860at2"/>
<sequence>MRKMFALIAALAVVLVVSACTNLIDNQDADLAQVEGSLTYRERIALPHDARVTVTLSDVSLMDAPAEVISRQSFMADGNQVPFDYKLNFIKSEIKPGHTYAVSARIEVNNKLMFITDTVNPVITDSAKTTKLDLVLIKVN</sequence>
<dbReference type="AlphaFoldDB" id="L8JAA2"/>
<feature type="chain" id="PRO_5003993695" evidence="1">
    <location>
        <begin position="20"/>
        <end position="140"/>
    </location>
</feature>
<dbReference type="InterPro" id="IPR053196">
    <property type="entry name" value="Lipoprotein_YbaY-like"/>
</dbReference>
<dbReference type="Pfam" id="PF09619">
    <property type="entry name" value="YscW"/>
    <property type="match status" value="1"/>
</dbReference>
<evidence type="ECO:0000313" key="3">
    <source>
        <dbReference type="Proteomes" id="UP000011134"/>
    </source>
</evidence>
<accession>L8JAA2</accession>
<dbReference type="RefSeq" id="WP_007468266.1">
    <property type="nucleotide sequence ID" value="NZ_AMZO01000028.1"/>
</dbReference>
<dbReference type="EMBL" id="AMZO01000028">
    <property type="protein sequence ID" value="ELR64382.1"/>
    <property type="molecule type" value="Genomic_DNA"/>
</dbReference>